<dbReference type="AlphaFoldDB" id="A0A016TNQ4"/>
<comment type="caution">
    <text evidence="3">The sequence shown here is derived from an EMBL/GenBank/DDBJ whole genome shotgun (WGS) entry which is preliminary data.</text>
</comment>
<dbReference type="EMBL" id="JARK01001424">
    <property type="protein sequence ID" value="EYC04302.1"/>
    <property type="molecule type" value="Genomic_DNA"/>
</dbReference>
<dbReference type="PROSITE" id="PS50878">
    <property type="entry name" value="RT_POL"/>
    <property type="match status" value="1"/>
</dbReference>
<name>A0A016TNQ4_9BILA</name>
<reference evidence="4" key="1">
    <citation type="journal article" date="2015" name="Nat. Genet.">
        <title>The genome and transcriptome of the zoonotic hookworm Ancylostoma ceylanicum identify infection-specific gene families.</title>
        <authorList>
            <person name="Schwarz E.M."/>
            <person name="Hu Y."/>
            <person name="Antoshechkin I."/>
            <person name="Miller M.M."/>
            <person name="Sternberg P.W."/>
            <person name="Aroian R.V."/>
        </authorList>
    </citation>
    <scope>NUCLEOTIDE SEQUENCE</scope>
    <source>
        <strain evidence="4">HY135</strain>
    </source>
</reference>
<sequence length="392" mass="44474">MFENFRFPFSYCIMESFDVSALYTNVSNDSAMQAISEMLSEHAGSINLYSFSVHQLMTILKACLSCNIFSCSSKHFALIRGLAMGQRLALTLAIAFMSRIEAPVLQCRPLLYCRYIDDCFVIYTTQAEMDKCFELMNEQSGHIKLTKDTSQNDWLPFLNVQINIANGICRTKWDRKPSDKNISVHFLSAHPAYAKKAIVTNMFRTATRVCSVSEEREESLALAQRVAAMNGSTNQISRSTRHKGVVRQSRDSTHADKMPFCLPFISDEVSTDIRQCLRRVAIDKYVSVVEILPNNLKRQLIRNRMYDRICSTAKCVVCPEGRIGDCMSSGVIYLIACKSCGEDAEQMIEQKQMEHREAMRKLALQEQKALQRLEEIVDTIQADGPPSRSTSR</sequence>
<keyword evidence="1" id="KW-0175">Coiled coil</keyword>
<feature type="domain" description="Reverse transcriptase" evidence="2">
    <location>
        <begin position="1"/>
        <end position="162"/>
    </location>
</feature>
<gene>
    <name evidence="3" type="primary">Acey_s0088.g2132</name>
    <name evidence="3" type="ORF">Y032_0088g2132</name>
</gene>
<dbReference type="OrthoDB" id="5831138at2759"/>
<feature type="coiled-coil region" evidence="1">
    <location>
        <begin position="341"/>
        <end position="383"/>
    </location>
</feature>
<evidence type="ECO:0000313" key="4">
    <source>
        <dbReference type="Proteomes" id="UP000024635"/>
    </source>
</evidence>
<evidence type="ECO:0000313" key="3">
    <source>
        <dbReference type="EMBL" id="EYC04302.1"/>
    </source>
</evidence>
<organism evidence="3 4">
    <name type="scientific">Ancylostoma ceylanicum</name>
    <dbReference type="NCBI Taxonomy" id="53326"/>
    <lineage>
        <taxon>Eukaryota</taxon>
        <taxon>Metazoa</taxon>
        <taxon>Ecdysozoa</taxon>
        <taxon>Nematoda</taxon>
        <taxon>Chromadorea</taxon>
        <taxon>Rhabditida</taxon>
        <taxon>Rhabditina</taxon>
        <taxon>Rhabditomorpha</taxon>
        <taxon>Strongyloidea</taxon>
        <taxon>Ancylostomatidae</taxon>
        <taxon>Ancylostomatinae</taxon>
        <taxon>Ancylostoma</taxon>
    </lineage>
</organism>
<dbReference type="PANTHER" id="PTHR21301">
    <property type="entry name" value="REVERSE TRANSCRIPTASE"/>
    <property type="match status" value="1"/>
</dbReference>
<evidence type="ECO:0000256" key="1">
    <source>
        <dbReference type="SAM" id="Coils"/>
    </source>
</evidence>
<dbReference type="PANTHER" id="PTHR21301:SF10">
    <property type="entry name" value="REVERSE TRANSCRIPTASE DOMAIN-CONTAINING PROTEIN"/>
    <property type="match status" value="1"/>
</dbReference>
<evidence type="ECO:0000259" key="2">
    <source>
        <dbReference type="PROSITE" id="PS50878"/>
    </source>
</evidence>
<dbReference type="STRING" id="53326.A0A016TNQ4"/>
<dbReference type="Proteomes" id="UP000024635">
    <property type="component" value="Unassembled WGS sequence"/>
</dbReference>
<accession>A0A016TNQ4</accession>
<dbReference type="InterPro" id="IPR058912">
    <property type="entry name" value="HTH_animal"/>
</dbReference>
<keyword evidence="4" id="KW-1185">Reference proteome</keyword>
<dbReference type="InterPro" id="IPR000477">
    <property type="entry name" value="RT_dom"/>
</dbReference>
<dbReference type="Pfam" id="PF26215">
    <property type="entry name" value="HTH_animal"/>
    <property type="match status" value="1"/>
</dbReference>
<protein>
    <recommendedName>
        <fullName evidence="2">Reverse transcriptase domain-containing protein</fullName>
    </recommendedName>
</protein>
<proteinExistence type="predicted"/>